<feature type="domain" description="Glyoxalase-like" evidence="1">
    <location>
        <begin position="7"/>
        <end position="126"/>
    </location>
</feature>
<dbReference type="InterPro" id="IPR041581">
    <property type="entry name" value="Glyoxalase_6"/>
</dbReference>
<dbReference type="Pfam" id="PF18029">
    <property type="entry name" value="Glyoxalase_6"/>
    <property type="match status" value="1"/>
</dbReference>
<evidence type="ECO:0000313" key="2">
    <source>
        <dbReference type="EMBL" id="MDR7151176.1"/>
    </source>
</evidence>
<comment type="caution">
    <text evidence="2">The sequence shown here is derived from an EMBL/GenBank/DDBJ whole genome shotgun (WGS) entry which is preliminary data.</text>
</comment>
<dbReference type="Proteomes" id="UP001265700">
    <property type="component" value="Unassembled WGS sequence"/>
</dbReference>
<name>A0ABU1WPG3_9BURK</name>
<evidence type="ECO:0000313" key="3">
    <source>
        <dbReference type="Proteomes" id="UP001265700"/>
    </source>
</evidence>
<proteinExistence type="predicted"/>
<keyword evidence="3" id="KW-1185">Reference proteome</keyword>
<dbReference type="Gene3D" id="3.10.180.10">
    <property type="entry name" value="2,3-Dihydroxybiphenyl 1,2-Dioxygenase, domain 1"/>
    <property type="match status" value="1"/>
</dbReference>
<dbReference type="RefSeq" id="WP_310318025.1">
    <property type="nucleotide sequence ID" value="NZ_JAVDWU010000006.1"/>
</dbReference>
<dbReference type="SUPFAM" id="SSF54593">
    <property type="entry name" value="Glyoxalase/Bleomycin resistance protein/Dihydroxybiphenyl dioxygenase"/>
    <property type="match status" value="1"/>
</dbReference>
<dbReference type="InterPro" id="IPR029068">
    <property type="entry name" value="Glyas_Bleomycin-R_OHBP_Dase"/>
</dbReference>
<reference evidence="2 3" key="1">
    <citation type="submission" date="2023-07" db="EMBL/GenBank/DDBJ databases">
        <title>Sorghum-associated microbial communities from plants grown in Nebraska, USA.</title>
        <authorList>
            <person name="Schachtman D."/>
        </authorList>
    </citation>
    <scope>NUCLEOTIDE SEQUENCE [LARGE SCALE GENOMIC DNA]</scope>
    <source>
        <strain evidence="2 3">4249</strain>
    </source>
</reference>
<sequence>MKLYVNLFCHDIAQQLRFYQALLGLDEATHSRSPIYCALATSSFQFGFHAPTAYDLLNLSGRAPAVGASGDVTAYATFMLESAAAVSEATARVPALGGRVIKGPYATYYGEWQAVLCDPEDHVFRLSTGELPPGVAAPALQLPR</sequence>
<accession>A0ABU1WPG3</accession>
<gene>
    <name evidence="2" type="ORF">J2W49_003149</name>
</gene>
<evidence type="ECO:0000259" key="1">
    <source>
        <dbReference type="Pfam" id="PF18029"/>
    </source>
</evidence>
<dbReference type="EMBL" id="JAVDWU010000006">
    <property type="protein sequence ID" value="MDR7151176.1"/>
    <property type="molecule type" value="Genomic_DNA"/>
</dbReference>
<protein>
    <submittedName>
        <fullName evidence="2">Catechol 2,3-dioxygenase-like lactoylglutathione lyase family enzyme</fullName>
    </submittedName>
</protein>
<organism evidence="2 3">
    <name type="scientific">Hydrogenophaga palleronii</name>
    <dbReference type="NCBI Taxonomy" id="65655"/>
    <lineage>
        <taxon>Bacteria</taxon>
        <taxon>Pseudomonadati</taxon>
        <taxon>Pseudomonadota</taxon>
        <taxon>Betaproteobacteria</taxon>
        <taxon>Burkholderiales</taxon>
        <taxon>Comamonadaceae</taxon>
        <taxon>Hydrogenophaga</taxon>
    </lineage>
</organism>